<gene>
    <name evidence="5" type="ORF">EBN03_21935</name>
</gene>
<dbReference type="SMART" id="SM00421">
    <property type="entry name" value="HTH_LUXR"/>
    <property type="match status" value="1"/>
</dbReference>
<dbReference type="InterPro" id="IPR027417">
    <property type="entry name" value="P-loop_NTPase"/>
</dbReference>
<proteinExistence type="predicted"/>
<comment type="caution">
    <text evidence="5">The sequence shown here is derived from an EMBL/GenBank/DDBJ whole genome shotgun (WGS) entry which is preliminary data.</text>
</comment>
<organism evidence="5 6">
    <name type="scientific">Nocardia stercoris</name>
    <dbReference type="NCBI Taxonomy" id="2483361"/>
    <lineage>
        <taxon>Bacteria</taxon>
        <taxon>Bacillati</taxon>
        <taxon>Actinomycetota</taxon>
        <taxon>Actinomycetes</taxon>
        <taxon>Mycobacteriales</taxon>
        <taxon>Nocardiaceae</taxon>
        <taxon>Nocardia</taxon>
    </lineage>
</organism>
<dbReference type="GO" id="GO:0006355">
    <property type="term" value="P:regulation of DNA-templated transcription"/>
    <property type="evidence" value="ECO:0007669"/>
    <property type="project" value="InterPro"/>
</dbReference>
<name>A0A3M2KYX0_9NOCA</name>
<reference evidence="5 6" key="1">
    <citation type="submission" date="2018-10" db="EMBL/GenBank/DDBJ databases">
        <title>Isolation from cow dung.</title>
        <authorList>
            <person name="Ling L."/>
        </authorList>
    </citation>
    <scope>NUCLEOTIDE SEQUENCE [LARGE SCALE GENOMIC DNA]</scope>
    <source>
        <strain evidence="5 6">NEAU-LL90</strain>
    </source>
</reference>
<dbReference type="CDD" id="cd06170">
    <property type="entry name" value="LuxR_C_like"/>
    <property type="match status" value="1"/>
</dbReference>
<dbReference type="PROSITE" id="PS00622">
    <property type="entry name" value="HTH_LUXR_1"/>
    <property type="match status" value="1"/>
</dbReference>
<feature type="domain" description="HTH luxR-type" evidence="4">
    <location>
        <begin position="905"/>
        <end position="968"/>
    </location>
</feature>
<dbReference type="GO" id="GO:0003677">
    <property type="term" value="F:DNA binding"/>
    <property type="evidence" value="ECO:0007669"/>
    <property type="project" value="InterPro"/>
</dbReference>
<sequence>MAAGDVVASDKCLTSAGHRTLADRTVGYLRGRVGSTRSTPPRRRDLGGPVRAGRGVRRVRPAVPSGGETACATIESVRHIEHPGGVGVLIGRDRELRDIDELLQLARTARSGAVHLVGDPGIGKTALLDYAAEHADSLRVLRASGVESEAELPYAGLQMLLWPLQDRIDELPAPQAAAVRAAFGQAAGEGSDRFLVGLATLTLLDAAAPVLCLIDDAHWLDQASVDALLFTARRLAGEGIAMVLASRPEFTAPGLRQRPVAALDAAAARRLLDEQAADLTGPARDRVLAEAAGNPLALRELPAALDDPPATGLLPLPHRLAEAYHRRISALPGPARTLLLVAAAEETGNLSVIGAAAARLDVPLAAVGAAEAAGLVDVAAPMLRFRHPLMTAAAYHSMTYAERLAVHGALAEVLTDSADADRRAWHLGCAATGFDPEAAAALEAAADRARRRTGYRAAATALLRAAQLTPESADRGRRLIAAAEAAETGGQREFAADLADQARRFGTDLRSTLLRTRLAFDSGSLRDAFETALGAIDSDDPAAVATLLAEAARIAFYAGELDWARRVHERFTALGFGDDHPAAPTVTASYQWLIGDTHRSLARCRAFVARERHAADSPLELRSNAASQALLAGDFDTCRAFALELTERCRIDGSIGRMPLLLITLAVAEVYLGRFRDGALALTEGVAIAQDTGQSHRLAHLYGVQAWLAAAAGDEERCRELAGRNLAHFAADSVATSGAWGEWALALLDLGSGRWQAVVDRLAAIPDPIRHQIHAVCFAPDHVEAAVYLGDSAGAAAPFERFRNWADAAQQPWADAVLHRCRALLTSDEQHFAAALACPDRPFEQARSHLVYGEWLRRAHRRVDARTQLRAAQEIFERLGADLWARRAATELRATGETRGARGRSTSAVAALTPQELQIVRLAATGATNKDIAARLFLSPKTVSHHLYRAFPKLGVTVRTELAHLDLD</sequence>
<dbReference type="GO" id="GO:0005737">
    <property type="term" value="C:cytoplasm"/>
    <property type="evidence" value="ECO:0007669"/>
    <property type="project" value="TreeGrafter"/>
</dbReference>
<dbReference type="PANTHER" id="PTHR16305">
    <property type="entry name" value="TESTICULAR SOLUBLE ADENYLYL CYCLASE"/>
    <property type="match status" value="1"/>
</dbReference>
<evidence type="ECO:0000313" key="6">
    <source>
        <dbReference type="Proteomes" id="UP000279275"/>
    </source>
</evidence>
<accession>A0A3M2KYX0</accession>
<dbReference type="PROSITE" id="PS50043">
    <property type="entry name" value="HTH_LUXR_2"/>
    <property type="match status" value="1"/>
</dbReference>
<keyword evidence="2" id="KW-0067">ATP-binding</keyword>
<dbReference type="AlphaFoldDB" id="A0A3M2KYX0"/>
<keyword evidence="1" id="KW-0547">Nucleotide-binding</keyword>
<dbReference type="InterPro" id="IPR016032">
    <property type="entry name" value="Sig_transdc_resp-reg_C-effctor"/>
</dbReference>
<evidence type="ECO:0000256" key="1">
    <source>
        <dbReference type="ARBA" id="ARBA00022741"/>
    </source>
</evidence>
<dbReference type="SUPFAM" id="SSF52540">
    <property type="entry name" value="P-loop containing nucleoside triphosphate hydrolases"/>
    <property type="match status" value="1"/>
</dbReference>
<protein>
    <submittedName>
        <fullName evidence="5">Helix-turn-helix transcriptional regulator</fullName>
    </submittedName>
</protein>
<dbReference type="PRINTS" id="PR00038">
    <property type="entry name" value="HTHLUXR"/>
</dbReference>
<dbReference type="EMBL" id="RFFH01000010">
    <property type="protein sequence ID" value="RMI30314.1"/>
    <property type="molecule type" value="Genomic_DNA"/>
</dbReference>
<dbReference type="InterPro" id="IPR000792">
    <property type="entry name" value="Tscrpt_reg_LuxR_C"/>
</dbReference>
<dbReference type="Proteomes" id="UP000279275">
    <property type="component" value="Unassembled WGS sequence"/>
</dbReference>
<dbReference type="SUPFAM" id="SSF46894">
    <property type="entry name" value="C-terminal effector domain of the bipartite response regulators"/>
    <property type="match status" value="1"/>
</dbReference>
<dbReference type="GO" id="GO:0004016">
    <property type="term" value="F:adenylate cyclase activity"/>
    <property type="evidence" value="ECO:0007669"/>
    <property type="project" value="TreeGrafter"/>
</dbReference>
<dbReference type="InterPro" id="IPR041664">
    <property type="entry name" value="AAA_16"/>
</dbReference>
<evidence type="ECO:0000259" key="4">
    <source>
        <dbReference type="PROSITE" id="PS50043"/>
    </source>
</evidence>
<dbReference type="GO" id="GO:0005524">
    <property type="term" value="F:ATP binding"/>
    <property type="evidence" value="ECO:0007669"/>
    <property type="project" value="UniProtKB-KW"/>
</dbReference>
<dbReference type="PANTHER" id="PTHR16305:SF35">
    <property type="entry name" value="TRANSCRIPTIONAL ACTIVATOR DOMAIN"/>
    <property type="match status" value="1"/>
</dbReference>
<dbReference type="InterPro" id="IPR036388">
    <property type="entry name" value="WH-like_DNA-bd_sf"/>
</dbReference>
<dbReference type="OrthoDB" id="134933at2"/>
<dbReference type="Gene3D" id="1.10.10.10">
    <property type="entry name" value="Winged helix-like DNA-binding domain superfamily/Winged helix DNA-binding domain"/>
    <property type="match status" value="1"/>
</dbReference>
<dbReference type="Pfam" id="PF13191">
    <property type="entry name" value="AAA_16"/>
    <property type="match status" value="1"/>
</dbReference>
<dbReference type="Pfam" id="PF00196">
    <property type="entry name" value="GerE"/>
    <property type="match status" value="1"/>
</dbReference>
<evidence type="ECO:0000313" key="5">
    <source>
        <dbReference type="EMBL" id="RMI30314.1"/>
    </source>
</evidence>
<keyword evidence="6" id="KW-1185">Reference proteome</keyword>
<evidence type="ECO:0000256" key="3">
    <source>
        <dbReference type="SAM" id="MobiDB-lite"/>
    </source>
</evidence>
<dbReference type="Gene3D" id="3.40.50.300">
    <property type="entry name" value="P-loop containing nucleotide triphosphate hydrolases"/>
    <property type="match status" value="1"/>
</dbReference>
<evidence type="ECO:0000256" key="2">
    <source>
        <dbReference type="ARBA" id="ARBA00022840"/>
    </source>
</evidence>
<feature type="region of interest" description="Disordered" evidence="3">
    <location>
        <begin position="31"/>
        <end position="52"/>
    </location>
</feature>